<dbReference type="AlphaFoldDB" id="A0A2N6CSG8"/>
<accession>A0A2N6CSG8</accession>
<dbReference type="STRING" id="1111735.GCA_000428045_02641"/>
<feature type="transmembrane region" description="Helical" evidence="12">
    <location>
        <begin position="219"/>
        <end position="236"/>
    </location>
</feature>
<proteinExistence type="inferred from homology"/>
<dbReference type="PANTHER" id="PTHR30365:SF14">
    <property type="entry name" value="CYTOCHROME BD MENAQUINOL OXIDASE SUBUNIT I-RELATED"/>
    <property type="match status" value="1"/>
</dbReference>
<feature type="transmembrane region" description="Helical" evidence="12">
    <location>
        <begin position="96"/>
        <end position="119"/>
    </location>
</feature>
<gene>
    <name evidence="13" type="ORF">C0630_18770</name>
</gene>
<evidence type="ECO:0000256" key="7">
    <source>
        <dbReference type="ARBA" id="ARBA00022723"/>
    </source>
</evidence>
<evidence type="ECO:0000256" key="11">
    <source>
        <dbReference type="ARBA" id="ARBA00023136"/>
    </source>
</evidence>
<keyword evidence="7 12" id="KW-0479">Metal-binding</keyword>
<evidence type="ECO:0000256" key="1">
    <source>
        <dbReference type="ARBA" id="ARBA00004651"/>
    </source>
</evidence>
<comment type="subcellular location">
    <subcellularLocation>
        <location evidence="12">Cell inner membrane</location>
    </subcellularLocation>
    <subcellularLocation>
        <location evidence="1">Cell membrane</location>
        <topology evidence="1">Multi-pass membrane protein</topology>
    </subcellularLocation>
</comment>
<keyword evidence="8 12" id="KW-0249">Electron transport</keyword>
<keyword evidence="10 12" id="KW-0408">Iron</keyword>
<dbReference type="Proteomes" id="UP000235015">
    <property type="component" value="Unassembled WGS sequence"/>
</dbReference>
<keyword evidence="9 12" id="KW-1133">Transmembrane helix</keyword>
<keyword evidence="11 12" id="KW-0472">Membrane</keyword>
<keyword evidence="4 12" id="KW-1003">Cell membrane</keyword>
<evidence type="ECO:0000256" key="6">
    <source>
        <dbReference type="ARBA" id="ARBA00022692"/>
    </source>
</evidence>
<evidence type="ECO:0000256" key="9">
    <source>
        <dbReference type="ARBA" id="ARBA00022989"/>
    </source>
</evidence>
<dbReference type="GO" id="GO:0020037">
    <property type="term" value="F:heme binding"/>
    <property type="evidence" value="ECO:0007669"/>
    <property type="project" value="TreeGrafter"/>
</dbReference>
<feature type="transmembrane region" description="Helical" evidence="12">
    <location>
        <begin position="20"/>
        <end position="43"/>
    </location>
</feature>
<feature type="transmembrane region" description="Helical" evidence="12">
    <location>
        <begin position="186"/>
        <end position="207"/>
    </location>
</feature>
<keyword evidence="5 12" id="KW-0349">Heme</keyword>
<evidence type="ECO:0000256" key="12">
    <source>
        <dbReference type="PIRNR" id="PIRNR006446"/>
    </source>
</evidence>
<dbReference type="GO" id="GO:0016682">
    <property type="term" value="F:oxidoreductase activity, acting on diphenols and related substances as donors, oxygen as acceptor"/>
    <property type="evidence" value="ECO:0007669"/>
    <property type="project" value="TreeGrafter"/>
</dbReference>
<sequence length="460" mass="51243">MLTDSLLLARLQFAFTALFHIIWPVLSIGLSLFLLLLEILWLKTGDVDYYRHLRFWIRLFLLNFVIGVVTGLPLQFEFGTNWAPFAKAAGGFFGSVLGFEATMAFMLEAGFLGIMAFGWNRVSPAIHLFSTAMVAVGASLSAFWIMSANAWMQTPAGGHMVDGSFVIESFFQAIFNPNMPIAVSHMWLACLETTLFVIGGISAWYILRRREGAFFLKSFRLVLLGVLIVTPLQILLGHSSSIALFEQQPIKAAAVEAHWQTNPPDTGAAWSLLAWPDQEAQANKWSIEIPNALSLLVTQERYGEVKGLRDFPRMDQPPALPLLYYSFRIMVVIGFYLFFLAGWSLWLWYRGNLSSHHIGSRKGLLRLWVAAIPLGYIAVECGWIVREVGRQPWAIYGLLRTVDSASPLPAATIAASLVGYVVIYTILLATFIVFARRILEAGPDMALQPTSQHSDQCEAG</sequence>
<evidence type="ECO:0000256" key="3">
    <source>
        <dbReference type="ARBA" id="ARBA00022448"/>
    </source>
</evidence>
<comment type="caution">
    <text evidence="13">The sequence shown here is derived from an EMBL/GenBank/DDBJ whole genome shotgun (WGS) entry which is preliminary data.</text>
</comment>
<dbReference type="GO" id="GO:0009055">
    <property type="term" value="F:electron transfer activity"/>
    <property type="evidence" value="ECO:0007669"/>
    <property type="project" value="UniProtKB-UniRule"/>
</dbReference>
<feature type="transmembrane region" description="Helical" evidence="12">
    <location>
        <begin position="322"/>
        <end position="346"/>
    </location>
</feature>
<dbReference type="GO" id="GO:0005886">
    <property type="term" value="C:plasma membrane"/>
    <property type="evidence" value="ECO:0007669"/>
    <property type="project" value="UniProtKB-SubCell"/>
</dbReference>
<dbReference type="PANTHER" id="PTHR30365">
    <property type="entry name" value="CYTOCHROME D UBIQUINOL OXIDASE"/>
    <property type="match status" value="1"/>
</dbReference>
<evidence type="ECO:0000256" key="10">
    <source>
        <dbReference type="ARBA" id="ARBA00023004"/>
    </source>
</evidence>
<feature type="transmembrane region" description="Helical" evidence="12">
    <location>
        <begin position="367"/>
        <end position="385"/>
    </location>
</feature>
<dbReference type="PIRSF" id="PIRSF006446">
    <property type="entry name" value="Cyt_quinol_oxidase_1"/>
    <property type="match status" value="1"/>
</dbReference>
<dbReference type="GO" id="GO:0046872">
    <property type="term" value="F:metal ion binding"/>
    <property type="evidence" value="ECO:0007669"/>
    <property type="project" value="UniProtKB-UniRule"/>
</dbReference>
<comment type="similarity">
    <text evidence="2 12">Belongs to the cytochrome ubiquinol oxidase subunit 1 family.</text>
</comment>
<dbReference type="GO" id="GO:0019646">
    <property type="term" value="P:aerobic electron transport chain"/>
    <property type="evidence" value="ECO:0007669"/>
    <property type="project" value="InterPro"/>
</dbReference>
<dbReference type="Pfam" id="PF01654">
    <property type="entry name" value="Cyt_bd_oxida_I"/>
    <property type="match status" value="1"/>
</dbReference>
<evidence type="ECO:0000256" key="4">
    <source>
        <dbReference type="ARBA" id="ARBA00022475"/>
    </source>
</evidence>
<evidence type="ECO:0000256" key="8">
    <source>
        <dbReference type="ARBA" id="ARBA00022982"/>
    </source>
</evidence>
<protein>
    <submittedName>
        <fullName evidence="13">Cytochrome ubiquinol oxidase subunit I</fullName>
    </submittedName>
</protein>
<evidence type="ECO:0000256" key="5">
    <source>
        <dbReference type="ARBA" id="ARBA00022617"/>
    </source>
</evidence>
<name>A0A2N6CSG8_9GAMM</name>
<organism evidence="13 14">
    <name type="scientific">Sedimenticola selenatireducens</name>
    <dbReference type="NCBI Taxonomy" id="191960"/>
    <lineage>
        <taxon>Bacteria</taxon>
        <taxon>Pseudomonadati</taxon>
        <taxon>Pseudomonadota</taxon>
        <taxon>Gammaproteobacteria</taxon>
        <taxon>Chromatiales</taxon>
        <taxon>Sedimenticolaceae</taxon>
        <taxon>Sedimenticola</taxon>
    </lineage>
</organism>
<keyword evidence="3 12" id="KW-0813">Transport</keyword>
<dbReference type="InterPro" id="IPR002585">
    <property type="entry name" value="Cyt-d_ubiquinol_oxidase_su_1"/>
</dbReference>
<feature type="transmembrane region" description="Helical" evidence="12">
    <location>
        <begin position="405"/>
        <end position="435"/>
    </location>
</feature>
<feature type="transmembrane region" description="Helical" evidence="12">
    <location>
        <begin position="126"/>
        <end position="146"/>
    </location>
</feature>
<dbReference type="GO" id="GO:0070069">
    <property type="term" value="C:cytochrome complex"/>
    <property type="evidence" value="ECO:0007669"/>
    <property type="project" value="UniProtKB-UniRule"/>
</dbReference>
<evidence type="ECO:0000256" key="2">
    <source>
        <dbReference type="ARBA" id="ARBA00009819"/>
    </source>
</evidence>
<reference evidence="13 14" key="1">
    <citation type="submission" date="2017-11" db="EMBL/GenBank/DDBJ databases">
        <title>Genome-resolved metagenomics identifies genetic mobility, metabolic interactions, and unexpected diversity in perchlorate-reducing communities.</title>
        <authorList>
            <person name="Barnum T.P."/>
            <person name="Figueroa I.A."/>
            <person name="Carlstrom C.I."/>
            <person name="Lucas L.N."/>
            <person name="Engelbrektson A.L."/>
            <person name="Coates J.D."/>
        </authorList>
    </citation>
    <scope>NUCLEOTIDE SEQUENCE [LARGE SCALE GENOMIC DNA]</scope>
    <source>
        <strain evidence="13">BM301</strain>
    </source>
</reference>
<dbReference type="EMBL" id="PKUN01000030">
    <property type="protein sequence ID" value="PLX60019.1"/>
    <property type="molecule type" value="Genomic_DNA"/>
</dbReference>
<keyword evidence="6 12" id="KW-0812">Transmembrane</keyword>
<evidence type="ECO:0000313" key="14">
    <source>
        <dbReference type="Proteomes" id="UP000235015"/>
    </source>
</evidence>
<feature type="transmembrane region" description="Helical" evidence="12">
    <location>
        <begin position="55"/>
        <end position="76"/>
    </location>
</feature>
<evidence type="ECO:0000313" key="13">
    <source>
        <dbReference type="EMBL" id="PLX60019.1"/>
    </source>
</evidence>